<feature type="domain" description="HVO-A0261-like N-terminal" evidence="2">
    <location>
        <begin position="14"/>
        <end position="84"/>
    </location>
</feature>
<dbReference type="InterPro" id="IPR036388">
    <property type="entry name" value="WH-like_DNA-bd_sf"/>
</dbReference>
<dbReference type="AlphaFoldDB" id="A0A643K5C6"/>
<evidence type="ECO:0000259" key="1">
    <source>
        <dbReference type="Pfam" id="PF08350"/>
    </source>
</evidence>
<name>A0A643K5C6_9EURY</name>
<dbReference type="Gene3D" id="1.10.10.10">
    <property type="entry name" value="Winged helix-like DNA-binding domain superfamily/Winged helix DNA-binding domain"/>
    <property type="match status" value="1"/>
</dbReference>
<dbReference type="RefSeq" id="WP_151137743.1">
    <property type="nucleotide sequence ID" value="NZ_VZUS01000001.1"/>
</dbReference>
<dbReference type="InterPro" id="IPR013561">
    <property type="entry name" value="FilR1_middle_dom"/>
</dbReference>
<dbReference type="Pfam" id="PF25213">
    <property type="entry name" value="HVO_A0261_N"/>
    <property type="match status" value="1"/>
</dbReference>
<feature type="domain" description="Methanogenesis regulatory protein FilR1 middle" evidence="1">
    <location>
        <begin position="123"/>
        <end position="250"/>
    </location>
</feature>
<reference evidence="3" key="1">
    <citation type="submission" date="2019-09" db="EMBL/GenBank/DDBJ databases">
        <title>Genomic analysis of Haloferax sp. CBA1149.</title>
        <authorList>
            <person name="Roh S.W."/>
        </authorList>
    </citation>
    <scope>NUCLEOTIDE SEQUENCE</scope>
    <source>
        <strain evidence="3">CBA1149</strain>
    </source>
</reference>
<proteinExistence type="predicted"/>
<gene>
    <name evidence="3" type="ORF">Hfx1149_09705</name>
</gene>
<dbReference type="EMBL" id="VZUS01000001">
    <property type="protein sequence ID" value="KAB1188285.1"/>
    <property type="molecule type" value="Genomic_DNA"/>
</dbReference>
<dbReference type="InterPro" id="IPR057527">
    <property type="entry name" value="HVO_A0261-like_N"/>
</dbReference>
<comment type="caution">
    <text evidence="3">The sequence shown here is derived from an EMBL/GenBank/DDBJ whole genome shotgun (WGS) entry which is preliminary data.</text>
</comment>
<evidence type="ECO:0000313" key="3">
    <source>
        <dbReference type="EMBL" id="KAB1188285.1"/>
    </source>
</evidence>
<accession>A0A643K5C6</accession>
<sequence>MGGFDLEEAFDVLRSRAALLAAVADAAQTPADLATELGVSRSTIDRGLNELERVGFVETVGGTVLLTLSGRMALSTHTRFVDQLNDVGEAADVLEPLAPDAPFDPVLVDGSDAIVASDPDDEEPLNRLTSFIEDAKAVRGCKMAALPAQVDAYYRRVTTDTISVQLVVTEAVVERLVTEYRPQLAELSAIESVSLRSIESLPYGLLVVERPSGPVAVLSIYSSDGLVGVVHNDSTDAVCWAHSQIDRWWAMADPLPASTTFEE</sequence>
<organism evidence="3">
    <name type="scientific">Haloferax sp. CBA1149</name>
    <dbReference type="NCBI Taxonomy" id="2650753"/>
    <lineage>
        <taxon>Archaea</taxon>
        <taxon>Methanobacteriati</taxon>
        <taxon>Methanobacteriota</taxon>
        <taxon>Stenosarchaea group</taxon>
        <taxon>Halobacteria</taxon>
        <taxon>Halobacteriales</taxon>
        <taxon>Haloferacaceae</taxon>
        <taxon>Haloferax</taxon>
    </lineage>
</organism>
<dbReference type="SUPFAM" id="SSF46785">
    <property type="entry name" value="Winged helix' DNA-binding domain"/>
    <property type="match status" value="1"/>
</dbReference>
<dbReference type="Pfam" id="PF08350">
    <property type="entry name" value="FilR1_middle"/>
    <property type="match status" value="1"/>
</dbReference>
<evidence type="ECO:0000259" key="2">
    <source>
        <dbReference type="Pfam" id="PF25213"/>
    </source>
</evidence>
<dbReference type="InterPro" id="IPR036390">
    <property type="entry name" value="WH_DNA-bd_sf"/>
</dbReference>
<protein>
    <submittedName>
        <fullName evidence="3">Helix-turn-helix domain-containing protein</fullName>
    </submittedName>
</protein>